<evidence type="ECO:0000256" key="6">
    <source>
        <dbReference type="ARBA" id="ARBA00023170"/>
    </source>
</evidence>
<evidence type="ECO:0000256" key="2">
    <source>
        <dbReference type="ARBA" id="ARBA00022475"/>
    </source>
</evidence>
<evidence type="ECO:0000259" key="9">
    <source>
        <dbReference type="Pfam" id="PF24576"/>
    </source>
</evidence>
<dbReference type="Gene3D" id="1.10.287.70">
    <property type="match status" value="1"/>
</dbReference>
<organism evidence="10 11">
    <name type="scientific">Dufourea novaeangliae</name>
    <name type="common">Sweat bee</name>
    <dbReference type="NCBI Taxonomy" id="178035"/>
    <lineage>
        <taxon>Eukaryota</taxon>
        <taxon>Metazoa</taxon>
        <taxon>Ecdysozoa</taxon>
        <taxon>Arthropoda</taxon>
        <taxon>Hexapoda</taxon>
        <taxon>Insecta</taxon>
        <taxon>Pterygota</taxon>
        <taxon>Neoptera</taxon>
        <taxon>Endopterygota</taxon>
        <taxon>Hymenoptera</taxon>
        <taxon>Apocrita</taxon>
        <taxon>Aculeata</taxon>
        <taxon>Apoidea</taxon>
        <taxon>Anthophila</taxon>
        <taxon>Halictidae</taxon>
        <taxon>Rophitinae</taxon>
        <taxon>Dufourea</taxon>
    </lineage>
</organism>
<dbReference type="SUPFAM" id="SSF53850">
    <property type="entry name" value="Periplasmic binding protein-like II"/>
    <property type="match status" value="1"/>
</dbReference>
<feature type="transmembrane region" description="Helical" evidence="8">
    <location>
        <begin position="329"/>
        <end position="349"/>
    </location>
</feature>
<dbReference type="InterPro" id="IPR052192">
    <property type="entry name" value="Insect_Ionotropic_Sensory_Rcpt"/>
</dbReference>
<dbReference type="OrthoDB" id="413361at2759"/>
<name>A0A154NXY3_DUFNO</name>
<keyword evidence="3 8" id="KW-0812">Transmembrane</keyword>
<evidence type="ECO:0000256" key="5">
    <source>
        <dbReference type="ARBA" id="ARBA00023136"/>
    </source>
</evidence>
<feature type="domain" description="Ionotropic receptor 75a N-terminal" evidence="9">
    <location>
        <begin position="16"/>
        <end position="150"/>
    </location>
</feature>
<dbReference type="EMBL" id="KQ434772">
    <property type="protein sequence ID" value="KZC03888.1"/>
    <property type="molecule type" value="Genomic_DNA"/>
</dbReference>
<gene>
    <name evidence="10" type="ORF">WN55_00068</name>
</gene>
<dbReference type="Pfam" id="PF24576">
    <property type="entry name" value="IR75A_N"/>
    <property type="match status" value="2"/>
</dbReference>
<keyword evidence="6 10" id="KW-0675">Receptor</keyword>
<dbReference type="Proteomes" id="UP000076502">
    <property type="component" value="Unassembled WGS sequence"/>
</dbReference>
<keyword evidence="2" id="KW-1003">Cell membrane</keyword>
<accession>A0A154NXY3</accession>
<evidence type="ECO:0000256" key="1">
    <source>
        <dbReference type="ARBA" id="ARBA00004651"/>
    </source>
</evidence>
<evidence type="ECO:0000313" key="10">
    <source>
        <dbReference type="EMBL" id="KZC03888.1"/>
    </source>
</evidence>
<keyword evidence="11" id="KW-1185">Reference proteome</keyword>
<feature type="transmembrane region" description="Helical" evidence="8">
    <location>
        <begin position="275"/>
        <end position="293"/>
    </location>
</feature>
<dbReference type="GO" id="GO:0005886">
    <property type="term" value="C:plasma membrane"/>
    <property type="evidence" value="ECO:0007669"/>
    <property type="project" value="UniProtKB-SubCell"/>
</dbReference>
<evidence type="ECO:0000256" key="8">
    <source>
        <dbReference type="SAM" id="Phobius"/>
    </source>
</evidence>
<evidence type="ECO:0000256" key="3">
    <source>
        <dbReference type="ARBA" id="ARBA00022692"/>
    </source>
</evidence>
<dbReference type="PANTHER" id="PTHR42643">
    <property type="entry name" value="IONOTROPIC RECEPTOR 20A-RELATED"/>
    <property type="match status" value="1"/>
</dbReference>
<reference evidence="10 11" key="1">
    <citation type="submission" date="2015-07" db="EMBL/GenBank/DDBJ databases">
        <title>The genome of Dufourea novaeangliae.</title>
        <authorList>
            <person name="Pan H."/>
            <person name="Kapheim K."/>
        </authorList>
    </citation>
    <scope>NUCLEOTIDE SEQUENCE [LARGE SCALE GENOMIC DNA]</scope>
    <source>
        <strain evidence="10">0120121106</strain>
        <tissue evidence="10">Whole body</tissue>
    </source>
</reference>
<dbReference type="InterPro" id="IPR057074">
    <property type="entry name" value="IR75A_N"/>
</dbReference>
<sequence length="681" mass="78636">MYTTYTSIMDSITDQRLYLKNLLSADYHQLGIFLDSRCDHERYTKVLIDATKHLMYDEMHKWLIFGANLSHSLQTLHDEAFSVATDVVIAVPSANNYILYDVYNPCKERGGSTNVTVFGTWSNEKGLNVVLTQSKFQRRSNLHGMKLKVGLVISYKPENTSLHDMMMEYSMKAKYGRSKFLYVLLQHLSDIFNFTMEIVEINARRRFDTSGPVFAAFRRKIVDISSSPVAMKIERLNHGDIIGPVWPIRSCFMFRTISSIKIQPRQFLKPLSVKVWYAIFTMIGIAMGALIIFIRLEGIRSPAEIYGLSVLLTIGSLSQQGSAFVPTRYAARIAFLHILVFSVLILNYYSASVVSNRLKNKGEKMNDSLISLANSHMRLAVENTPYVRSFLQVPDKEVRYFYKNCWSKIPEYERYMPLEEGLDKVAMGTLAYHTMSDTAYPYIEHSFNDRSICELTEVHLFRAILAFYARHNSPFTELLKIGSKYRMYDYSYNWLVLGSNYNQSVPLLNDTAYNIVTDLVLAISNKNGYDLYDVFNHCKYRGGSLNVTELGTWRRDVGLNITLTQPLIRRRANMHGMRLKISGVIQYRPKDMRLENYMQDINTRSLDSMHKFVHAMILHTGDLFNFSVHASEIIYWDRHSVHGLIFEFLQANYIDFASNPRIMVSERLDYATLIGAAWPIR</sequence>
<keyword evidence="7" id="KW-0325">Glycoprotein</keyword>
<dbReference type="AlphaFoldDB" id="A0A154NXY3"/>
<protein>
    <submittedName>
        <fullName evidence="10">Glutamate receptor, ionotropic kainate 2</fullName>
    </submittedName>
</protein>
<dbReference type="STRING" id="178035.A0A154NXY3"/>
<keyword evidence="4 8" id="KW-1133">Transmembrane helix</keyword>
<evidence type="ECO:0000313" key="11">
    <source>
        <dbReference type="Proteomes" id="UP000076502"/>
    </source>
</evidence>
<proteinExistence type="predicted"/>
<comment type="subcellular location">
    <subcellularLocation>
        <location evidence="1">Cell membrane</location>
        <topology evidence="1">Multi-pass membrane protein</topology>
    </subcellularLocation>
</comment>
<feature type="domain" description="Ionotropic receptor 75a N-terminal" evidence="9">
    <location>
        <begin position="468"/>
        <end position="582"/>
    </location>
</feature>
<evidence type="ECO:0000256" key="7">
    <source>
        <dbReference type="ARBA" id="ARBA00023180"/>
    </source>
</evidence>
<evidence type="ECO:0000256" key="4">
    <source>
        <dbReference type="ARBA" id="ARBA00022989"/>
    </source>
</evidence>
<keyword evidence="5 8" id="KW-0472">Membrane</keyword>
<dbReference type="PANTHER" id="PTHR42643:SF32">
    <property type="entry name" value="IONOTROPIC RECEPTOR 31A, ISOFORM C-RELATED"/>
    <property type="match status" value="1"/>
</dbReference>